<dbReference type="Gene3D" id="1.10.357.10">
    <property type="entry name" value="Tetracycline Repressor, domain 2"/>
    <property type="match status" value="1"/>
</dbReference>
<sequence>MQSSIDSPSHRSPTRLRLLDAAVTVIARDGLQRLSHRRVEDEAGLKHGATTYHFRTRDALIEQVIAHLADRDRQVMGEVLGGAPHPEAPDELARVLRPFLTSARDQTMARFELFLHAAREPALQGHLARWRRLFSESGEALLRHLGAPDPAGAAEMLVTGIDGMLFAGVCLPDRLPPAELRRQCAALLDRCMAAPGG</sequence>
<feature type="domain" description="HTH tetR-type" evidence="5">
    <location>
        <begin position="12"/>
        <end position="72"/>
    </location>
</feature>
<dbReference type="Proteomes" id="UP000578686">
    <property type="component" value="Unassembled WGS sequence"/>
</dbReference>
<keyword evidence="7" id="KW-1185">Reference proteome</keyword>
<dbReference type="PANTHER" id="PTHR30055">
    <property type="entry name" value="HTH-TYPE TRANSCRIPTIONAL REGULATOR RUTR"/>
    <property type="match status" value="1"/>
</dbReference>
<dbReference type="GO" id="GO:0003700">
    <property type="term" value="F:DNA-binding transcription factor activity"/>
    <property type="evidence" value="ECO:0007669"/>
    <property type="project" value="TreeGrafter"/>
</dbReference>
<dbReference type="Pfam" id="PF17940">
    <property type="entry name" value="TetR_C_31"/>
    <property type="match status" value="1"/>
</dbReference>
<proteinExistence type="predicted"/>
<keyword evidence="3" id="KW-0804">Transcription</keyword>
<evidence type="ECO:0000259" key="5">
    <source>
        <dbReference type="PROSITE" id="PS50977"/>
    </source>
</evidence>
<dbReference type="InterPro" id="IPR009057">
    <property type="entry name" value="Homeodomain-like_sf"/>
</dbReference>
<dbReference type="InterPro" id="IPR041583">
    <property type="entry name" value="TetR_C_31"/>
</dbReference>
<dbReference type="RefSeq" id="WP_167972144.1">
    <property type="nucleotide sequence ID" value="NZ_BHZG01000106.1"/>
</dbReference>
<dbReference type="InterPro" id="IPR050109">
    <property type="entry name" value="HTH-type_TetR-like_transc_reg"/>
</dbReference>
<dbReference type="InterPro" id="IPR001647">
    <property type="entry name" value="HTH_TetR"/>
</dbReference>
<accession>A0A7X6D337</accession>
<evidence type="ECO:0000256" key="4">
    <source>
        <dbReference type="PROSITE-ProRule" id="PRU00335"/>
    </source>
</evidence>
<dbReference type="Pfam" id="PF00440">
    <property type="entry name" value="TetR_N"/>
    <property type="match status" value="1"/>
</dbReference>
<evidence type="ECO:0000313" key="6">
    <source>
        <dbReference type="EMBL" id="NJQ07284.1"/>
    </source>
</evidence>
<evidence type="ECO:0000313" key="7">
    <source>
        <dbReference type="Proteomes" id="UP000578686"/>
    </source>
</evidence>
<organism evidence="6 7">
    <name type="scientific">Streptomyces lonarensis</name>
    <dbReference type="NCBI Taxonomy" id="700599"/>
    <lineage>
        <taxon>Bacteria</taxon>
        <taxon>Bacillati</taxon>
        <taxon>Actinomycetota</taxon>
        <taxon>Actinomycetes</taxon>
        <taxon>Kitasatosporales</taxon>
        <taxon>Streptomycetaceae</taxon>
        <taxon>Streptomyces</taxon>
    </lineage>
</organism>
<dbReference type="SUPFAM" id="SSF48498">
    <property type="entry name" value="Tetracyclin repressor-like, C-terminal domain"/>
    <property type="match status" value="1"/>
</dbReference>
<dbReference type="PROSITE" id="PS50977">
    <property type="entry name" value="HTH_TETR_2"/>
    <property type="match status" value="1"/>
</dbReference>
<evidence type="ECO:0000256" key="3">
    <source>
        <dbReference type="ARBA" id="ARBA00023163"/>
    </source>
</evidence>
<protein>
    <submittedName>
        <fullName evidence="6">TetR family transcriptional regulator</fullName>
    </submittedName>
</protein>
<reference evidence="6 7" key="1">
    <citation type="submission" date="2020-03" db="EMBL/GenBank/DDBJ databases">
        <title>Draft genome of Streptomyces sp. ventii, isolated from the Axial Seamount in the Pacific Ocean, and resequencing of the two type strains Streptomyces lonarensis strain NCL 716 and Streptomyces bohaiensis strain 11A07.</title>
        <authorList>
            <person name="Loughran R.M."/>
            <person name="Pfannmuller K.M."/>
            <person name="Wasson B.J."/>
            <person name="Deadmond M.C."/>
            <person name="Paddock B.E."/>
            <person name="Koyack M.J."/>
            <person name="Gallegos D.A."/>
            <person name="Mitchell E.A."/>
            <person name="Ushijima B."/>
            <person name="Saw J.H."/>
            <person name="Mcphail K.L."/>
            <person name="Videau P."/>
        </authorList>
    </citation>
    <scope>NUCLEOTIDE SEQUENCE [LARGE SCALE GENOMIC DNA]</scope>
    <source>
        <strain evidence="6 7">NCL716</strain>
    </source>
</reference>
<comment type="caution">
    <text evidence="6">The sequence shown here is derived from an EMBL/GenBank/DDBJ whole genome shotgun (WGS) entry which is preliminary data.</text>
</comment>
<dbReference type="PANTHER" id="PTHR30055:SF234">
    <property type="entry name" value="HTH-TYPE TRANSCRIPTIONAL REGULATOR BETI"/>
    <property type="match status" value="1"/>
</dbReference>
<name>A0A7X6D337_9ACTN</name>
<keyword evidence="2 4" id="KW-0238">DNA-binding</keyword>
<dbReference type="GO" id="GO:0000976">
    <property type="term" value="F:transcription cis-regulatory region binding"/>
    <property type="evidence" value="ECO:0007669"/>
    <property type="project" value="TreeGrafter"/>
</dbReference>
<feature type="DNA-binding region" description="H-T-H motif" evidence="4">
    <location>
        <begin position="35"/>
        <end position="54"/>
    </location>
</feature>
<dbReference type="InterPro" id="IPR036271">
    <property type="entry name" value="Tet_transcr_reg_TetR-rel_C_sf"/>
</dbReference>
<evidence type="ECO:0000256" key="2">
    <source>
        <dbReference type="ARBA" id="ARBA00023125"/>
    </source>
</evidence>
<dbReference type="SUPFAM" id="SSF46689">
    <property type="entry name" value="Homeodomain-like"/>
    <property type="match status" value="1"/>
</dbReference>
<evidence type="ECO:0000256" key="1">
    <source>
        <dbReference type="ARBA" id="ARBA00023015"/>
    </source>
</evidence>
<dbReference type="AlphaFoldDB" id="A0A7X6D337"/>
<keyword evidence="1" id="KW-0805">Transcription regulation</keyword>
<gene>
    <name evidence="6" type="ORF">HCN56_17245</name>
</gene>
<dbReference type="EMBL" id="JAAVJD010000146">
    <property type="protein sequence ID" value="NJQ07284.1"/>
    <property type="molecule type" value="Genomic_DNA"/>
</dbReference>